<proteinExistence type="inferred from homology"/>
<dbReference type="AlphaFoldDB" id="A0A6P8JIF9"/>
<protein>
    <submittedName>
        <fullName evidence="9 10">Immune-induced peptide 3-like</fullName>
    </submittedName>
</protein>
<comment type="subcellular location">
    <subcellularLocation>
        <location evidence="1">Secreted</location>
    </subcellularLocation>
</comment>
<keyword evidence="7" id="KW-1015">Disulfide bond</keyword>
<reference evidence="9 10" key="1">
    <citation type="submission" date="2025-04" db="UniProtKB">
        <authorList>
            <consortium name="RefSeq"/>
        </authorList>
    </citation>
    <scope>IDENTIFICATION</scope>
    <source>
        <strain evidence="9 10">Mau12</strain>
        <tissue evidence="9 10">Whole Body</tissue>
    </source>
</reference>
<organism evidence="8 9">
    <name type="scientific">Drosophila mauritiana</name>
    <name type="common">Fruit fly</name>
    <dbReference type="NCBI Taxonomy" id="7226"/>
    <lineage>
        <taxon>Eukaryota</taxon>
        <taxon>Metazoa</taxon>
        <taxon>Ecdysozoa</taxon>
        <taxon>Arthropoda</taxon>
        <taxon>Hexapoda</taxon>
        <taxon>Insecta</taxon>
        <taxon>Pterygota</taxon>
        <taxon>Neoptera</taxon>
        <taxon>Endopterygota</taxon>
        <taxon>Diptera</taxon>
        <taxon>Brachycera</taxon>
        <taxon>Muscomorpha</taxon>
        <taxon>Ephydroidea</taxon>
        <taxon>Drosophilidae</taxon>
        <taxon>Drosophila</taxon>
        <taxon>Sophophora</taxon>
    </lineage>
</organism>
<comment type="similarity">
    <text evidence="2">Belongs to the bomanin family.</text>
</comment>
<keyword evidence="8" id="KW-1185">Reference proteome</keyword>
<gene>
    <name evidence="9" type="primary">LOC117137909</name>
    <name evidence="10" type="synonym">LOC117149078</name>
</gene>
<dbReference type="RefSeq" id="XP_033155545.1">
    <property type="nucleotide sequence ID" value="XM_033299654.1"/>
</dbReference>
<evidence type="ECO:0000256" key="2">
    <source>
        <dbReference type="ARBA" id="ARBA00005379"/>
    </source>
</evidence>
<evidence type="ECO:0000256" key="5">
    <source>
        <dbReference type="ARBA" id="ARBA00022729"/>
    </source>
</evidence>
<keyword evidence="6" id="KW-0391">Immunity</keyword>
<evidence type="ECO:0000256" key="3">
    <source>
        <dbReference type="ARBA" id="ARBA00022525"/>
    </source>
</evidence>
<evidence type="ECO:0000256" key="1">
    <source>
        <dbReference type="ARBA" id="ARBA00004613"/>
    </source>
</evidence>
<evidence type="ECO:0000256" key="4">
    <source>
        <dbReference type="ARBA" id="ARBA00022588"/>
    </source>
</evidence>
<dbReference type="Pfam" id="PF08194">
    <property type="entry name" value="DIM"/>
    <property type="match status" value="1"/>
</dbReference>
<dbReference type="Proteomes" id="UP000515162">
    <property type="component" value="Chromosome 2R"/>
</dbReference>
<evidence type="ECO:0000256" key="7">
    <source>
        <dbReference type="ARBA" id="ARBA00023157"/>
    </source>
</evidence>
<evidence type="ECO:0000256" key="6">
    <source>
        <dbReference type="ARBA" id="ARBA00022859"/>
    </source>
</evidence>
<evidence type="ECO:0000313" key="10">
    <source>
        <dbReference type="RefSeq" id="XP_033172615.1"/>
    </source>
</evidence>
<dbReference type="GeneID" id="117137909"/>
<keyword evidence="4" id="KW-0399">Innate immunity</keyword>
<keyword evidence="5" id="KW-0732">Signal</keyword>
<name>A0A6P8JIF9_DROMA</name>
<accession>A0A6P8JIF9</accession>
<evidence type="ECO:0000313" key="8">
    <source>
        <dbReference type="Proteomes" id="UP000515162"/>
    </source>
</evidence>
<dbReference type="InterPro" id="IPR013172">
    <property type="entry name" value="Bomanin"/>
</dbReference>
<dbReference type="GO" id="GO:0005576">
    <property type="term" value="C:extracellular region"/>
    <property type="evidence" value="ECO:0007669"/>
    <property type="project" value="UniProtKB-SubCell"/>
</dbReference>
<keyword evidence="3" id="KW-0964">Secreted</keyword>
<dbReference type="RefSeq" id="XP_033172615.1">
    <property type="nucleotide sequence ID" value="XM_033316724.1"/>
</dbReference>
<dbReference type="GO" id="GO:0045087">
    <property type="term" value="P:innate immune response"/>
    <property type="evidence" value="ECO:0007669"/>
    <property type="project" value="UniProtKB-KW"/>
</dbReference>
<sequence>MKCIFISFISTVAYNMKWISLVFLCGLLAMAVASPLNPGNVIINGDCRHCNVRGG</sequence>
<evidence type="ECO:0000313" key="9">
    <source>
        <dbReference type="RefSeq" id="XP_033155545.1"/>
    </source>
</evidence>